<feature type="region of interest" description="Disordered" evidence="1">
    <location>
        <begin position="584"/>
        <end position="606"/>
    </location>
</feature>
<evidence type="ECO:0000256" key="2">
    <source>
        <dbReference type="SAM" id="Phobius"/>
    </source>
</evidence>
<keyword evidence="2" id="KW-0812">Transmembrane</keyword>
<feature type="compositionally biased region" description="Basic and acidic residues" evidence="1">
    <location>
        <begin position="373"/>
        <end position="385"/>
    </location>
</feature>
<keyword evidence="2" id="KW-1133">Transmembrane helix</keyword>
<reference evidence="4 5" key="1">
    <citation type="submission" date="2014-04" db="EMBL/GenBank/DDBJ databases">
        <title>Draft genome sequence of Hydrogenovibrio marinus MH-110, a model organism for aerobic H2 metabolism.</title>
        <authorList>
            <person name="Cha H.J."/>
            <person name="Jo B.H."/>
            <person name="Hwang B.H."/>
        </authorList>
    </citation>
    <scope>NUCLEOTIDE SEQUENCE [LARGE SCALE GENOMIC DNA]</scope>
    <source>
        <strain evidence="4 5">MH-110</strain>
    </source>
</reference>
<accession>A0A066ZWL6</accession>
<dbReference type="EMBL" id="JMIU01000002">
    <property type="protein sequence ID" value="KDN94721.1"/>
    <property type="molecule type" value="Genomic_DNA"/>
</dbReference>
<keyword evidence="5" id="KW-1185">Reference proteome</keyword>
<evidence type="ECO:0000259" key="3">
    <source>
        <dbReference type="Pfam" id="PF07916"/>
    </source>
</evidence>
<dbReference type="AlphaFoldDB" id="A0A066ZWL6"/>
<dbReference type="Pfam" id="PF07916">
    <property type="entry name" value="TraG_N"/>
    <property type="match status" value="1"/>
</dbReference>
<organism evidence="4 5">
    <name type="scientific">Hydrogenovibrio marinus</name>
    <dbReference type="NCBI Taxonomy" id="28885"/>
    <lineage>
        <taxon>Bacteria</taxon>
        <taxon>Pseudomonadati</taxon>
        <taxon>Pseudomonadota</taxon>
        <taxon>Gammaproteobacteria</taxon>
        <taxon>Thiotrichales</taxon>
        <taxon>Piscirickettsiaceae</taxon>
        <taxon>Hydrogenovibrio</taxon>
    </lineage>
</organism>
<protein>
    <recommendedName>
        <fullName evidence="3">TraG N-terminal Proteobacteria domain-containing protein</fullName>
    </recommendedName>
</protein>
<evidence type="ECO:0000313" key="5">
    <source>
        <dbReference type="Proteomes" id="UP000027341"/>
    </source>
</evidence>
<dbReference type="Proteomes" id="UP000027341">
    <property type="component" value="Unassembled WGS sequence"/>
</dbReference>
<comment type="caution">
    <text evidence="4">The sequence shown here is derived from an EMBL/GenBank/DDBJ whole genome shotgun (WGS) entry which is preliminary data.</text>
</comment>
<keyword evidence="2" id="KW-0472">Membrane</keyword>
<feature type="domain" description="TraG N-terminal Proteobacteria" evidence="3">
    <location>
        <begin position="4"/>
        <end position="108"/>
    </location>
</feature>
<feature type="region of interest" description="Disordered" evidence="1">
    <location>
        <begin position="349"/>
        <end position="391"/>
    </location>
</feature>
<evidence type="ECO:0000313" key="4">
    <source>
        <dbReference type="EMBL" id="KDN94721.1"/>
    </source>
</evidence>
<feature type="transmembrane region" description="Helical" evidence="2">
    <location>
        <begin position="12"/>
        <end position="34"/>
    </location>
</feature>
<evidence type="ECO:0000256" key="1">
    <source>
        <dbReference type="SAM" id="MobiDB-lite"/>
    </source>
</evidence>
<sequence length="606" mass="64202">MAGSKAASVIRNYLVVLGSIQLWAPMFAITNYFINSFRQSQFLAQVNPTDAISVMQSQLISSGAQSDLDIAGMLVMSIPVLALALAKGGEMALTSFISGAMAPAQQAASRAAQEVAMGNLSMGNVSADNHSFRTTTALNYDMQPNTNMGANTRMDQSGVRTTVNNDGNVSKDTTAIESKGALVNYTASSAQTQQAKNSYETAHKATQSAETEAAYNAAQISSHLNSAGTGFDVSKAVSNSHSVTDKQAAERGYTAMQSAENALVDDAKMSRDAAIQLNEYISGKIEGGVGIKQLLSSGISAEMGAGMKTEQKAAAVTALSNAYKETNSNDIKEGMKLQNEVANSQELRAQAGVNSKTEDQIKAETSKQSSLNEKVKSARTDEEAAKTSYENAQKTEQSMATNLAAAIGVNNLSGAGKKWFDGEGIKEYGAAMAAYNSGNMNEYNRITSGIRSTLNDINSSYSTVAHDTVGQVNTPTPGQATNNVNAAANAGDKATGNAHNNYDGRTDYQANKSTAETQATASQTAIAGMNEQRQADAKYTEAEAYYEKQVASFETGQNQKRPTSLTDNAMQSVFPEHKNKLLKDQELSVPEMNPFHDIGGGSDKKK</sequence>
<dbReference type="InterPro" id="IPR012931">
    <property type="entry name" value="TraG_N_Proteobacteria"/>
</dbReference>
<proteinExistence type="predicted"/>
<name>A0A066ZWL6_HYDMR</name>
<feature type="compositionally biased region" description="Basic and acidic residues" evidence="1">
    <location>
        <begin position="356"/>
        <end position="365"/>
    </location>
</feature>
<gene>
    <name evidence="4" type="ORF">EI16_12555</name>
</gene>